<dbReference type="Pfam" id="PF01312">
    <property type="entry name" value="Bac_export_2"/>
    <property type="match status" value="1"/>
</dbReference>
<comment type="caution">
    <text evidence="4">The sequence shown here is derived from an EMBL/GenBank/DDBJ whole genome shotgun (WGS) entry which is preliminary data.</text>
</comment>
<feature type="transmembrane region" description="Helical" evidence="3">
    <location>
        <begin position="188"/>
        <end position="215"/>
    </location>
</feature>
<evidence type="ECO:0000256" key="2">
    <source>
        <dbReference type="SAM" id="MobiDB-lite"/>
    </source>
</evidence>
<keyword evidence="4" id="KW-0966">Cell projection</keyword>
<gene>
    <name evidence="4" type="ORF">DDE23_04390</name>
</gene>
<dbReference type="SUPFAM" id="SSF160544">
    <property type="entry name" value="EscU C-terminal domain-like"/>
    <property type="match status" value="1"/>
</dbReference>
<dbReference type="AlphaFoldDB" id="A0A2T7UUR0"/>
<feature type="region of interest" description="Disordered" evidence="2">
    <location>
        <begin position="1"/>
        <end position="33"/>
    </location>
</feature>
<organism evidence="4 5">
    <name type="scientific">Pararhodobacter aggregans</name>
    <dbReference type="NCBI Taxonomy" id="404875"/>
    <lineage>
        <taxon>Bacteria</taxon>
        <taxon>Pseudomonadati</taxon>
        <taxon>Pseudomonadota</taxon>
        <taxon>Alphaproteobacteria</taxon>
        <taxon>Rhodobacterales</taxon>
        <taxon>Paracoccaceae</taxon>
        <taxon>Pararhodobacter</taxon>
    </lineage>
</organism>
<evidence type="ECO:0000256" key="1">
    <source>
        <dbReference type="ARBA" id="ARBA00010690"/>
    </source>
</evidence>
<dbReference type="GO" id="GO:0009306">
    <property type="term" value="P:protein secretion"/>
    <property type="evidence" value="ECO:0007669"/>
    <property type="project" value="InterPro"/>
</dbReference>
<dbReference type="GO" id="GO:0005886">
    <property type="term" value="C:plasma membrane"/>
    <property type="evidence" value="ECO:0007669"/>
    <property type="project" value="TreeGrafter"/>
</dbReference>
<reference evidence="4 5" key="1">
    <citation type="journal article" date="2011" name="Syst. Appl. Microbiol.">
        <title>Defluviimonas denitrificans gen. nov., sp. nov., and Pararhodobacter aggregans gen. nov., sp. nov., non-phototrophic Rhodobacteraceae from the biofilter of a marine aquaculture.</title>
        <authorList>
            <person name="Foesel B.U."/>
            <person name="Drake H.L."/>
            <person name="Schramm A."/>
        </authorList>
    </citation>
    <scope>NUCLEOTIDE SEQUENCE [LARGE SCALE GENOMIC DNA]</scope>
    <source>
        <strain evidence="4 5">D1-19</strain>
    </source>
</reference>
<dbReference type="RefSeq" id="WP_107750795.1">
    <property type="nucleotide sequence ID" value="NZ_QBKF01000002.1"/>
</dbReference>
<evidence type="ECO:0000313" key="5">
    <source>
        <dbReference type="Proteomes" id="UP000244810"/>
    </source>
</evidence>
<keyword evidence="3" id="KW-1133">Transmembrane helix</keyword>
<dbReference type="InterPro" id="IPR029025">
    <property type="entry name" value="T3SS_substrate_exporter_C"/>
</dbReference>
<evidence type="ECO:0000313" key="4">
    <source>
        <dbReference type="EMBL" id="PVE48318.1"/>
    </source>
</evidence>
<feature type="compositionally biased region" description="Basic and acidic residues" evidence="2">
    <location>
        <begin position="9"/>
        <end position="32"/>
    </location>
</feature>
<sequence>MSAQGQDDGADRPHEATPRKLDEARKKGDLPRSADVTAAAATAGFLVLALLPGGWVPPRLGELGRTLLDRAEDLGPEMLGGGTAMTGALLQGVVVAMAPALAIPGLLALTVLIALRGIVFAPEKLSPKLSRLSPISNAKNKFGLSGLVEFAKSALKLTLYGGLLWVYLLSRLPELMDTIGQSPGQATLALLHLTVEFMAIVVLIMLVLGGLDYLWQVFDHRRRQRMSHQELREDHKQSEGDPHLKSARRQRAQAYATSQMMADVPKAAVVIVNPTHYAVALKWAPGVEGAPVCVAKGVDEVAARIREAAAEAGVPIHSDPPTARALYASVKLGAEIAPEHYAAVAAAIRFAEAMRMRARQQGRR</sequence>
<protein>
    <submittedName>
        <fullName evidence="4">Flagellar biosynthesis protein FlhB</fullName>
    </submittedName>
</protein>
<feature type="transmembrane region" description="Helical" evidence="3">
    <location>
        <begin position="142"/>
        <end position="168"/>
    </location>
</feature>
<dbReference type="EMBL" id="QDDR01000002">
    <property type="protein sequence ID" value="PVE48318.1"/>
    <property type="molecule type" value="Genomic_DNA"/>
</dbReference>
<keyword evidence="5" id="KW-1185">Reference proteome</keyword>
<feature type="transmembrane region" description="Helical" evidence="3">
    <location>
        <begin position="36"/>
        <end position="55"/>
    </location>
</feature>
<dbReference type="PANTHER" id="PTHR30531">
    <property type="entry name" value="FLAGELLAR BIOSYNTHETIC PROTEIN FLHB"/>
    <property type="match status" value="1"/>
</dbReference>
<keyword evidence="3" id="KW-0472">Membrane</keyword>
<keyword evidence="3" id="KW-0812">Transmembrane</keyword>
<dbReference type="PRINTS" id="PR00950">
    <property type="entry name" value="TYPE3IMSPROT"/>
</dbReference>
<dbReference type="InterPro" id="IPR006135">
    <property type="entry name" value="T3SS_substrate_exporter"/>
</dbReference>
<evidence type="ECO:0000256" key="3">
    <source>
        <dbReference type="SAM" id="Phobius"/>
    </source>
</evidence>
<dbReference type="Proteomes" id="UP000244810">
    <property type="component" value="Unassembled WGS sequence"/>
</dbReference>
<accession>A0A2T7UUR0</accession>
<keyword evidence="4" id="KW-0969">Cilium</keyword>
<feature type="region of interest" description="Disordered" evidence="2">
    <location>
        <begin position="228"/>
        <end position="247"/>
    </location>
</feature>
<dbReference type="Gene3D" id="3.40.1690.10">
    <property type="entry name" value="secretion proteins EscU"/>
    <property type="match status" value="1"/>
</dbReference>
<feature type="transmembrane region" description="Helical" evidence="3">
    <location>
        <begin position="88"/>
        <end position="121"/>
    </location>
</feature>
<name>A0A2T7UUR0_9RHOB</name>
<feature type="compositionally biased region" description="Basic and acidic residues" evidence="2">
    <location>
        <begin position="228"/>
        <end position="244"/>
    </location>
</feature>
<comment type="similarity">
    <text evidence="1">Belongs to the type III secretion exporter family.</text>
</comment>
<dbReference type="OrthoDB" id="9807950at2"/>
<dbReference type="PANTHER" id="PTHR30531:SF12">
    <property type="entry name" value="FLAGELLAR BIOSYNTHETIC PROTEIN FLHB"/>
    <property type="match status" value="1"/>
</dbReference>
<keyword evidence="4" id="KW-0282">Flagellum</keyword>
<proteinExistence type="inferred from homology"/>